<dbReference type="InterPro" id="IPR002068">
    <property type="entry name" value="A-crystallin/Hsp20_dom"/>
</dbReference>
<dbReference type="SUPFAM" id="SSF49764">
    <property type="entry name" value="HSP20-like chaperones"/>
    <property type="match status" value="1"/>
</dbReference>
<dbReference type="EMBL" id="PGFA01000003">
    <property type="protein sequence ID" value="PJJ53081.1"/>
    <property type="molecule type" value="Genomic_DNA"/>
</dbReference>
<dbReference type="Gene3D" id="2.60.40.790">
    <property type="match status" value="1"/>
</dbReference>
<comment type="similarity">
    <text evidence="1 2">Belongs to the small heat shock protein (HSP20) family.</text>
</comment>
<evidence type="ECO:0000256" key="2">
    <source>
        <dbReference type="RuleBase" id="RU003616"/>
    </source>
</evidence>
<sequence>MAIHKYQDPFADMMPATFSSMLDRFFNDSLAARGRVASFSPQVDAYETEQGYQIEAALSGLKREDIKVDFHRGRLTISGETSMQSEQNQRRYHVVESAFGSFQRSSQLPETVGPSRIEDSFEDGMLRIVVPKDEQKTMRHQIQIRGGQRENGGAQLSGRVSQQAPDVPVQSDGTAADGQSPAQDQGQEGPVASAEDSSSSG</sequence>
<dbReference type="RefSeq" id="WP_157807642.1">
    <property type="nucleotide sequence ID" value="NZ_PGFA01000003.1"/>
</dbReference>
<gene>
    <name evidence="5" type="ORF">CLV45_3739</name>
</gene>
<feature type="domain" description="SHSP" evidence="4">
    <location>
        <begin position="34"/>
        <end position="147"/>
    </location>
</feature>
<accession>A0A2M9B556</accession>
<protein>
    <submittedName>
        <fullName evidence="5">HSP20 family protein</fullName>
    </submittedName>
</protein>
<evidence type="ECO:0000259" key="4">
    <source>
        <dbReference type="PROSITE" id="PS01031"/>
    </source>
</evidence>
<comment type="caution">
    <text evidence="5">The sequence shown here is derived from an EMBL/GenBank/DDBJ whole genome shotgun (WGS) entry which is preliminary data.</text>
</comment>
<dbReference type="PANTHER" id="PTHR11527">
    <property type="entry name" value="HEAT-SHOCK PROTEIN 20 FAMILY MEMBER"/>
    <property type="match status" value="1"/>
</dbReference>
<dbReference type="AlphaFoldDB" id="A0A2M9B556"/>
<organism evidence="5 6">
    <name type="scientific">Hymenobacter chitinivorans DSM 11115</name>
    <dbReference type="NCBI Taxonomy" id="1121954"/>
    <lineage>
        <taxon>Bacteria</taxon>
        <taxon>Pseudomonadati</taxon>
        <taxon>Bacteroidota</taxon>
        <taxon>Cytophagia</taxon>
        <taxon>Cytophagales</taxon>
        <taxon>Hymenobacteraceae</taxon>
        <taxon>Hymenobacter</taxon>
    </lineage>
</organism>
<dbReference type="Pfam" id="PF00011">
    <property type="entry name" value="HSP20"/>
    <property type="match status" value="1"/>
</dbReference>
<proteinExistence type="inferred from homology"/>
<name>A0A2M9B556_9BACT</name>
<evidence type="ECO:0000313" key="6">
    <source>
        <dbReference type="Proteomes" id="UP000228535"/>
    </source>
</evidence>
<reference evidence="5 6" key="1">
    <citation type="submission" date="2017-11" db="EMBL/GenBank/DDBJ databases">
        <title>Genomic Encyclopedia of Archaeal and Bacterial Type Strains, Phase II (KMG-II): From Individual Species to Whole Genera.</title>
        <authorList>
            <person name="Goeker M."/>
        </authorList>
    </citation>
    <scope>NUCLEOTIDE SEQUENCE [LARGE SCALE GENOMIC DNA]</scope>
    <source>
        <strain evidence="5 6">DSM 11115</strain>
    </source>
</reference>
<evidence type="ECO:0000313" key="5">
    <source>
        <dbReference type="EMBL" id="PJJ53081.1"/>
    </source>
</evidence>
<feature type="region of interest" description="Disordered" evidence="3">
    <location>
        <begin position="131"/>
        <end position="201"/>
    </location>
</feature>
<dbReference type="Proteomes" id="UP000228535">
    <property type="component" value="Unassembled WGS sequence"/>
</dbReference>
<dbReference type="InterPro" id="IPR031107">
    <property type="entry name" value="Small_HSP"/>
</dbReference>
<dbReference type="PROSITE" id="PS01031">
    <property type="entry name" value="SHSP"/>
    <property type="match status" value="1"/>
</dbReference>
<keyword evidence="6" id="KW-1185">Reference proteome</keyword>
<dbReference type="InterPro" id="IPR008978">
    <property type="entry name" value="HSP20-like_chaperone"/>
</dbReference>
<evidence type="ECO:0000256" key="1">
    <source>
        <dbReference type="PROSITE-ProRule" id="PRU00285"/>
    </source>
</evidence>
<evidence type="ECO:0000256" key="3">
    <source>
        <dbReference type="SAM" id="MobiDB-lite"/>
    </source>
</evidence>
<dbReference type="CDD" id="cd06464">
    <property type="entry name" value="ACD_sHsps-like"/>
    <property type="match status" value="1"/>
</dbReference>
<dbReference type="OrthoDB" id="9814487at2"/>